<gene>
    <name evidence="1" type="ORF">HNQ94_000268</name>
</gene>
<dbReference type="AlphaFoldDB" id="A0A841PSD5"/>
<reference evidence="1 2" key="1">
    <citation type="submission" date="2020-08" db="EMBL/GenBank/DDBJ databases">
        <title>Genomic Encyclopedia of Type Strains, Phase IV (KMG-IV): sequencing the most valuable type-strain genomes for metagenomic binning, comparative biology and taxonomic classification.</title>
        <authorList>
            <person name="Goeker M."/>
        </authorList>
    </citation>
    <scope>NUCLEOTIDE SEQUENCE [LARGE SCALE GENOMIC DNA]</scope>
    <source>
        <strain evidence="1 2">DSM 19612</strain>
    </source>
</reference>
<comment type="caution">
    <text evidence="1">The sequence shown here is derived from an EMBL/GenBank/DDBJ whole genome shotgun (WGS) entry which is preliminary data.</text>
</comment>
<sequence>MEQHHHQHAHMDHQNHVSKNEVDVSVSNVKNNLSIYIEDKDKRAVKLVKNHEKLMHLIIVSSDLQEFYHLHPTQVDEKTFHAQIQLKDNKAYQAFVDVMVEGKSYLIRPIRIANSKENHEDYKSSLELDSSNSKDIQGVNIELESSPFVVGKKVELNFKIADRIPDPYLGALGHVVITNEDVDKFIHVHPKSNSETKFEAHFEEGGKYKLWAEFKFGNDVIAFPYVFKVEEEANHLH</sequence>
<evidence type="ECO:0008006" key="3">
    <source>
        <dbReference type="Google" id="ProtNLM"/>
    </source>
</evidence>
<dbReference type="RefSeq" id="WP_174496443.1">
    <property type="nucleotide sequence ID" value="NZ_CADDWK010000007.1"/>
</dbReference>
<protein>
    <recommendedName>
        <fullName evidence="3">Secreted protein</fullName>
    </recommendedName>
</protein>
<evidence type="ECO:0000313" key="2">
    <source>
        <dbReference type="Proteomes" id="UP000581688"/>
    </source>
</evidence>
<name>A0A841PSD5_9BACI</name>
<dbReference type="Proteomes" id="UP000581688">
    <property type="component" value="Unassembled WGS sequence"/>
</dbReference>
<accession>A0A841PSD5</accession>
<organism evidence="1 2">
    <name type="scientific">Salirhabdus euzebyi</name>
    <dbReference type="NCBI Taxonomy" id="394506"/>
    <lineage>
        <taxon>Bacteria</taxon>
        <taxon>Bacillati</taxon>
        <taxon>Bacillota</taxon>
        <taxon>Bacilli</taxon>
        <taxon>Bacillales</taxon>
        <taxon>Bacillaceae</taxon>
        <taxon>Salirhabdus</taxon>
    </lineage>
</organism>
<keyword evidence="2" id="KW-1185">Reference proteome</keyword>
<evidence type="ECO:0000313" key="1">
    <source>
        <dbReference type="EMBL" id="MBB6451847.1"/>
    </source>
</evidence>
<proteinExistence type="predicted"/>
<dbReference type="EMBL" id="JACHGH010000001">
    <property type="protein sequence ID" value="MBB6451847.1"/>
    <property type="molecule type" value="Genomic_DNA"/>
</dbReference>